<feature type="region of interest" description="Disordered" evidence="1">
    <location>
        <begin position="1"/>
        <end position="30"/>
    </location>
</feature>
<dbReference type="EMBL" id="UINC01092316">
    <property type="protein sequence ID" value="SVC45790.1"/>
    <property type="molecule type" value="Genomic_DNA"/>
</dbReference>
<name>A0A382MAW7_9ZZZZ</name>
<gene>
    <name evidence="2" type="ORF">METZ01_LOCUS298644</name>
</gene>
<dbReference type="AlphaFoldDB" id="A0A382MAW7"/>
<accession>A0A382MAW7</accession>
<reference evidence="2" key="1">
    <citation type="submission" date="2018-05" db="EMBL/GenBank/DDBJ databases">
        <authorList>
            <person name="Lanie J.A."/>
            <person name="Ng W.-L."/>
            <person name="Kazmierczak K.M."/>
            <person name="Andrzejewski T.M."/>
            <person name="Davidsen T.M."/>
            <person name="Wayne K.J."/>
            <person name="Tettelin H."/>
            <person name="Glass J.I."/>
            <person name="Rusch D."/>
            <person name="Podicherti R."/>
            <person name="Tsui H.-C.T."/>
            <person name="Winkler M.E."/>
        </authorList>
    </citation>
    <scope>NUCLEOTIDE SEQUENCE</scope>
</reference>
<sequence length="48" mass="5060">NPASVALRSSAIPHGSYAMPSATRSRSIPKLTLVSSNIPKKLKTPKSL</sequence>
<feature type="non-terminal residue" evidence="2">
    <location>
        <position position="48"/>
    </location>
</feature>
<proteinExistence type="predicted"/>
<protein>
    <submittedName>
        <fullName evidence="2">Uncharacterized protein</fullName>
    </submittedName>
</protein>
<feature type="non-terminal residue" evidence="2">
    <location>
        <position position="1"/>
    </location>
</feature>
<organism evidence="2">
    <name type="scientific">marine metagenome</name>
    <dbReference type="NCBI Taxonomy" id="408172"/>
    <lineage>
        <taxon>unclassified sequences</taxon>
        <taxon>metagenomes</taxon>
        <taxon>ecological metagenomes</taxon>
    </lineage>
</organism>
<evidence type="ECO:0000313" key="2">
    <source>
        <dbReference type="EMBL" id="SVC45790.1"/>
    </source>
</evidence>
<evidence type="ECO:0000256" key="1">
    <source>
        <dbReference type="SAM" id="MobiDB-lite"/>
    </source>
</evidence>